<feature type="repeat" description="PPR" evidence="3">
    <location>
        <begin position="342"/>
        <end position="376"/>
    </location>
</feature>
<dbReference type="Pfam" id="PF13041">
    <property type="entry name" value="PPR_2"/>
    <property type="match status" value="2"/>
</dbReference>
<dbReference type="AlphaFoldDB" id="A0ABD1XM26"/>
<evidence type="ECO:0000313" key="4">
    <source>
        <dbReference type="EMBL" id="KAL2609001.1"/>
    </source>
</evidence>
<dbReference type="Pfam" id="PF13812">
    <property type="entry name" value="PPR_3"/>
    <property type="match status" value="1"/>
</dbReference>
<dbReference type="PANTHER" id="PTHR47874">
    <property type="entry name" value="EXPRESSED PROTEIN"/>
    <property type="match status" value="1"/>
</dbReference>
<dbReference type="EMBL" id="JBHFFA010000008">
    <property type="protein sequence ID" value="KAL2609001.1"/>
    <property type="molecule type" value="Genomic_DNA"/>
</dbReference>
<dbReference type="InterPro" id="IPR044179">
    <property type="entry name" value="PPR5-like"/>
</dbReference>
<evidence type="ECO:0000256" key="3">
    <source>
        <dbReference type="PROSITE-ProRule" id="PRU00708"/>
    </source>
</evidence>
<dbReference type="Gene3D" id="1.25.40.10">
    <property type="entry name" value="Tetratricopeptide repeat domain"/>
    <property type="match status" value="4"/>
</dbReference>
<keyword evidence="2" id="KW-0677">Repeat</keyword>
<keyword evidence="5" id="KW-1185">Reference proteome</keyword>
<dbReference type="Pfam" id="PF01535">
    <property type="entry name" value="PPR"/>
    <property type="match status" value="2"/>
</dbReference>
<comment type="similarity">
    <text evidence="1">Belongs to the PPR family. P subfamily.</text>
</comment>
<dbReference type="NCBIfam" id="TIGR00756">
    <property type="entry name" value="PPR"/>
    <property type="match status" value="6"/>
</dbReference>
<protein>
    <recommendedName>
        <fullName evidence="6">Pentatricopeptide repeat-containing protein</fullName>
    </recommendedName>
</protein>
<feature type="repeat" description="PPR" evidence="3">
    <location>
        <begin position="267"/>
        <end position="297"/>
    </location>
</feature>
<reference evidence="4 5" key="1">
    <citation type="submission" date="2024-09" db="EMBL/GenBank/DDBJ databases">
        <title>Chromosome-scale assembly of Riccia fluitans.</title>
        <authorList>
            <person name="Paukszto L."/>
            <person name="Sawicki J."/>
            <person name="Karawczyk K."/>
            <person name="Piernik-Szablinska J."/>
            <person name="Szczecinska M."/>
            <person name="Mazdziarz M."/>
        </authorList>
    </citation>
    <scope>NUCLEOTIDE SEQUENCE [LARGE SCALE GENOMIC DNA]</scope>
    <source>
        <strain evidence="4">Rf_01</strain>
        <tissue evidence="4">Aerial parts of the thallus</tissue>
    </source>
</reference>
<feature type="repeat" description="PPR" evidence="3">
    <location>
        <begin position="412"/>
        <end position="447"/>
    </location>
</feature>
<organism evidence="4 5">
    <name type="scientific">Riccia fluitans</name>
    <dbReference type="NCBI Taxonomy" id="41844"/>
    <lineage>
        <taxon>Eukaryota</taxon>
        <taxon>Viridiplantae</taxon>
        <taxon>Streptophyta</taxon>
        <taxon>Embryophyta</taxon>
        <taxon>Marchantiophyta</taxon>
        <taxon>Marchantiopsida</taxon>
        <taxon>Marchantiidae</taxon>
        <taxon>Marchantiales</taxon>
        <taxon>Ricciaceae</taxon>
        <taxon>Riccia</taxon>
    </lineage>
</organism>
<dbReference type="InterPro" id="IPR002885">
    <property type="entry name" value="PPR_rpt"/>
</dbReference>
<dbReference type="PROSITE" id="PS51375">
    <property type="entry name" value="PPR"/>
    <property type="match status" value="6"/>
</dbReference>
<evidence type="ECO:0000313" key="5">
    <source>
        <dbReference type="Proteomes" id="UP001605036"/>
    </source>
</evidence>
<name>A0ABD1XM26_9MARC</name>
<feature type="repeat" description="PPR" evidence="3">
    <location>
        <begin position="157"/>
        <end position="191"/>
    </location>
</feature>
<accession>A0ABD1XM26</accession>
<dbReference type="Proteomes" id="UP001605036">
    <property type="component" value="Unassembled WGS sequence"/>
</dbReference>
<dbReference type="InterPro" id="IPR011990">
    <property type="entry name" value="TPR-like_helical_dom_sf"/>
</dbReference>
<dbReference type="PANTHER" id="PTHR47874:SF5">
    <property type="entry name" value="PENTATRICOPEPTIDE REPEAT-CONTAINING PROTEIN PPR5 HOMOLOG, CHLOROPLASTIC"/>
    <property type="match status" value="1"/>
</dbReference>
<sequence length="637" mass="72156">MALASGTLPFAGLADCQLQVTEASSRHREAGALSKPAWGFLAGGQSNFLGRIRWDLGGLNLGNIAGNGVGRKLVIVKAQRSKWFKKHNDTSEETVQMVVKVLCKSGESAAVTLDKHGRWLKPPDWFRIMDGLGKRRRWQLALEVFRWIQSQRWYKPDSGYYSKLISIMGKERQYRLAMWLFAEMRKMGCRPDTSLYNSLMGVHLRSEDKEKGFQKAIDLMQDMKVKRSCQPNVVTYNILIRAAAQLGHDEKVEEFFAYMLDADLVPDLYTYNGLIDAYGKAGRIEKMEKAFKRMRDRDKLRPDIVTFNTLIDSYGKAREFSKMETVLVGMSAPRKVGKLQPNVKTFNSVISNYANAGMWEKAEAIFQEMKKAEVQPSSITYEALLGAYGTAGMFIKVKELVKKMMMYGPRPEACTLNRMIECYCLHNMPDEAEALLKNSMAEVGIYPTSSSHGILIRHYKTVGNLARIPPLLDQMNSWGLKPTKQIYTDVLESIGLELDFKVDNEGGAKLELYDSEEDEEQKGNPGNLSAHGPLKRSTVWTFRTSELDGCFDERLLRAIEGLCVKFHQHKGGRLARRCYGMQFLERCSFMPTPSRRFGGSSRAAYGLPYMNFPQMAQADAGDEVSLYSMDLMALWKL</sequence>
<feature type="repeat" description="PPR" evidence="3">
    <location>
        <begin position="377"/>
        <end position="411"/>
    </location>
</feature>
<evidence type="ECO:0000256" key="2">
    <source>
        <dbReference type="ARBA" id="ARBA00022737"/>
    </source>
</evidence>
<gene>
    <name evidence="4" type="ORF">R1flu_027574</name>
</gene>
<proteinExistence type="inferred from homology"/>
<evidence type="ECO:0008006" key="6">
    <source>
        <dbReference type="Google" id="ProtNLM"/>
    </source>
</evidence>
<evidence type="ECO:0000256" key="1">
    <source>
        <dbReference type="ARBA" id="ARBA00007626"/>
    </source>
</evidence>
<comment type="caution">
    <text evidence="4">The sequence shown here is derived from an EMBL/GenBank/DDBJ whole genome shotgun (WGS) entry which is preliminary data.</text>
</comment>
<feature type="repeat" description="PPR" evidence="3">
    <location>
        <begin position="232"/>
        <end position="266"/>
    </location>
</feature>